<sequence>MDKEEIFELIMSISTEVLPELEGKDIPITDSLKDWGANSIDRTEIVLMTLESLSLNIPMVEVTTTRTIEELVDILYARL</sequence>
<dbReference type="NCBIfam" id="NF005502">
    <property type="entry name" value="PRK07117.1"/>
    <property type="match status" value="1"/>
</dbReference>
<evidence type="ECO:0000313" key="2">
    <source>
        <dbReference type="EMBL" id="TXD71410.1"/>
    </source>
</evidence>
<reference evidence="2 3" key="1">
    <citation type="submission" date="2019-08" db="EMBL/GenBank/DDBJ databases">
        <title>Genome of Aequorivita antarctica SW49 (type strain).</title>
        <authorList>
            <person name="Bowman J.P."/>
        </authorList>
    </citation>
    <scope>NUCLEOTIDE SEQUENCE [LARGE SCALE GENOMIC DNA]</scope>
    <source>
        <strain evidence="2 3">SW49</strain>
    </source>
</reference>
<dbReference type="InterPro" id="IPR036736">
    <property type="entry name" value="ACP-like_sf"/>
</dbReference>
<dbReference type="InterPro" id="IPR009081">
    <property type="entry name" value="PP-bd_ACP"/>
</dbReference>
<dbReference type="SUPFAM" id="SSF47336">
    <property type="entry name" value="ACP-like"/>
    <property type="match status" value="1"/>
</dbReference>
<organism evidence="2 3">
    <name type="scientific">Aequorivita antarctica</name>
    <dbReference type="NCBI Taxonomy" id="153266"/>
    <lineage>
        <taxon>Bacteria</taxon>
        <taxon>Pseudomonadati</taxon>
        <taxon>Bacteroidota</taxon>
        <taxon>Flavobacteriia</taxon>
        <taxon>Flavobacteriales</taxon>
        <taxon>Flavobacteriaceae</taxon>
        <taxon>Aequorivita</taxon>
    </lineage>
</organism>
<dbReference type="PROSITE" id="PS50075">
    <property type="entry name" value="CARRIER"/>
    <property type="match status" value="1"/>
</dbReference>
<dbReference type="RefSeq" id="WP_111845995.1">
    <property type="nucleotide sequence ID" value="NZ_UEGI01000032.1"/>
</dbReference>
<name>A0A5C6YWK0_9FLAO</name>
<gene>
    <name evidence="2" type="ORF">ESU54_16910</name>
</gene>
<dbReference type="AlphaFoldDB" id="A0A5C6YWK0"/>
<comment type="caution">
    <text evidence="2">The sequence shown here is derived from an EMBL/GenBank/DDBJ whole genome shotgun (WGS) entry which is preliminary data.</text>
</comment>
<dbReference type="Gene3D" id="1.10.1200.10">
    <property type="entry name" value="ACP-like"/>
    <property type="match status" value="1"/>
</dbReference>
<dbReference type="EMBL" id="VORT01000019">
    <property type="protein sequence ID" value="TXD71410.1"/>
    <property type="molecule type" value="Genomic_DNA"/>
</dbReference>
<keyword evidence="3" id="KW-1185">Reference proteome</keyword>
<dbReference type="Pfam" id="PF00550">
    <property type="entry name" value="PP-binding"/>
    <property type="match status" value="1"/>
</dbReference>
<dbReference type="Proteomes" id="UP000321497">
    <property type="component" value="Unassembled WGS sequence"/>
</dbReference>
<protein>
    <submittedName>
        <fullName evidence="2">Acyl carrier protein</fullName>
    </submittedName>
</protein>
<evidence type="ECO:0000259" key="1">
    <source>
        <dbReference type="PROSITE" id="PS50075"/>
    </source>
</evidence>
<feature type="domain" description="Carrier" evidence="1">
    <location>
        <begin position="4"/>
        <end position="79"/>
    </location>
</feature>
<accession>A0A5C6YWK0</accession>
<dbReference type="OrthoDB" id="487863at2"/>
<proteinExistence type="predicted"/>
<evidence type="ECO:0000313" key="3">
    <source>
        <dbReference type="Proteomes" id="UP000321497"/>
    </source>
</evidence>